<feature type="region of interest" description="Disordered" evidence="1">
    <location>
        <begin position="20"/>
        <end position="64"/>
    </location>
</feature>
<evidence type="ECO:0000313" key="2">
    <source>
        <dbReference type="EMBL" id="KAA1090326.1"/>
    </source>
</evidence>
<dbReference type="EMBL" id="VDEP01000389">
    <property type="protein sequence ID" value="KAA1090326.1"/>
    <property type="molecule type" value="Genomic_DNA"/>
</dbReference>
<organism evidence="2 3">
    <name type="scientific">Puccinia graminis f. sp. tritici</name>
    <dbReference type="NCBI Taxonomy" id="56615"/>
    <lineage>
        <taxon>Eukaryota</taxon>
        <taxon>Fungi</taxon>
        <taxon>Dikarya</taxon>
        <taxon>Basidiomycota</taxon>
        <taxon>Pucciniomycotina</taxon>
        <taxon>Pucciniomycetes</taxon>
        <taxon>Pucciniales</taxon>
        <taxon>Pucciniaceae</taxon>
        <taxon>Puccinia</taxon>
    </lineage>
</organism>
<proteinExistence type="predicted"/>
<accession>A0A5B0NP61</accession>
<feature type="region of interest" description="Disordered" evidence="1">
    <location>
        <begin position="76"/>
        <end position="102"/>
    </location>
</feature>
<name>A0A5B0NP61_PUCGR</name>
<sequence>MLPARGQHIASFARTAGHHYDGFFRGRGGPNDYKRRATPPPFDQVPSFRDSEDNPTSCQPTSNHVSLKINVDTDPLLLPTSDRLPTNDTDRLPTNDTSKCPRPSQAARVVRFLVLAGFIFHNPRRLRGLFHSLFFDALTFLN</sequence>
<protein>
    <submittedName>
        <fullName evidence="2">Uncharacterized protein</fullName>
    </submittedName>
</protein>
<reference evidence="2 3" key="1">
    <citation type="submission" date="2019-05" db="EMBL/GenBank/DDBJ databases">
        <title>Emergence of the Ug99 lineage of the wheat stem rust pathogen through somatic hybridization.</title>
        <authorList>
            <person name="Li F."/>
            <person name="Upadhyaya N.M."/>
            <person name="Sperschneider J."/>
            <person name="Matny O."/>
            <person name="Nguyen-Phuc H."/>
            <person name="Mago R."/>
            <person name="Raley C."/>
            <person name="Miller M.E."/>
            <person name="Silverstein K.A.T."/>
            <person name="Henningsen E."/>
            <person name="Hirsch C.D."/>
            <person name="Visser B."/>
            <person name="Pretorius Z.A."/>
            <person name="Steffenson B.J."/>
            <person name="Schwessinger B."/>
            <person name="Dodds P.N."/>
            <person name="Figueroa M."/>
        </authorList>
    </citation>
    <scope>NUCLEOTIDE SEQUENCE [LARGE SCALE GENOMIC DNA]</scope>
    <source>
        <strain evidence="2 3">Ug99</strain>
    </source>
</reference>
<evidence type="ECO:0000313" key="3">
    <source>
        <dbReference type="Proteomes" id="UP000325313"/>
    </source>
</evidence>
<gene>
    <name evidence="2" type="ORF">PGTUg99_001382</name>
</gene>
<comment type="caution">
    <text evidence="2">The sequence shown here is derived from an EMBL/GenBank/DDBJ whole genome shotgun (WGS) entry which is preliminary data.</text>
</comment>
<dbReference type="AlphaFoldDB" id="A0A5B0NP61"/>
<evidence type="ECO:0000256" key="1">
    <source>
        <dbReference type="SAM" id="MobiDB-lite"/>
    </source>
</evidence>
<feature type="compositionally biased region" description="Polar residues" evidence="1">
    <location>
        <begin position="54"/>
        <end position="64"/>
    </location>
</feature>
<dbReference type="Proteomes" id="UP000325313">
    <property type="component" value="Unassembled WGS sequence"/>
</dbReference>